<organism evidence="9">
    <name type="scientific">Onchocerca ochengi</name>
    <name type="common">Filarial nematode worm</name>
    <dbReference type="NCBI Taxonomy" id="42157"/>
    <lineage>
        <taxon>Eukaryota</taxon>
        <taxon>Metazoa</taxon>
        <taxon>Ecdysozoa</taxon>
        <taxon>Nematoda</taxon>
        <taxon>Chromadorea</taxon>
        <taxon>Rhabditida</taxon>
        <taxon>Spirurina</taxon>
        <taxon>Spiruromorpha</taxon>
        <taxon>Filarioidea</taxon>
        <taxon>Onchocercidae</taxon>
        <taxon>Onchocerca</taxon>
    </lineage>
</organism>
<evidence type="ECO:0000256" key="5">
    <source>
        <dbReference type="SAM" id="Phobius"/>
    </source>
</evidence>
<reference evidence="7 8" key="2">
    <citation type="submission" date="2018-08" db="EMBL/GenBank/DDBJ databases">
        <authorList>
            <person name="Laetsch R D."/>
            <person name="Stevens L."/>
            <person name="Kumar S."/>
            <person name="Blaxter L. M."/>
        </authorList>
    </citation>
    <scope>NUCLEOTIDE SEQUENCE [LARGE SCALE GENOMIC DNA]</scope>
</reference>
<evidence type="ECO:0000256" key="1">
    <source>
        <dbReference type="ARBA" id="ARBA00004141"/>
    </source>
</evidence>
<accession>A0A182EUZ4</accession>
<dbReference type="SUPFAM" id="SSF103473">
    <property type="entry name" value="MFS general substrate transporter"/>
    <property type="match status" value="1"/>
</dbReference>
<dbReference type="Gene3D" id="1.20.1250.20">
    <property type="entry name" value="MFS general substrate transporter like domains"/>
    <property type="match status" value="1"/>
</dbReference>
<feature type="transmembrane region" description="Helical" evidence="5">
    <location>
        <begin position="27"/>
        <end position="47"/>
    </location>
</feature>
<dbReference type="PANTHER" id="PTHR11662">
    <property type="entry name" value="SOLUTE CARRIER FAMILY 17"/>
    <property type="match status" value="1"/>
</dbReference>
<dbReference type="GO" id="GO:0016020">
    <property type="term" value="C:membrane"/>
    <property type="evidence" value="ECO:0007669"/>
    <property type="project" value="UniProtKB-SubCell"/>
</dbReference>
<name>A0A182EUZ4_ONCOC</name>
<dbReference type="InterPro" id="IPR050382">
    <property type="entry name" value="MFS_Na/Anion_cotransporter"/>
</dbReference>
<dbReference type="GO" id="GO:0006820">
    <property type="term" value="P:monoatomic anion transport"/>
    <property type="evidence" value="ECO:0007669"/>
    <property type="project" value="TreeGrafter"/>
</dbReference>
<dbReference type="Proteomes" id="UP000271087">
    <property type="component" value="Unassembled WGS sequence"/>
</dbReference>
<feature type="transmembrane region" description="Helical" evidence="5">
    <location>
        <begin position="87"/>
        <end position="110"/>
    </location>
</feature>
<evidence type="ECO:0000256" key="3">
    <source>
        <dbReference type="ARBA" id="ARBA00022989"/>
    </source>
</evidence>
<gene>
    <name evidence="7" type="ORF">NOO_LOCUS11979</name>
</gene>
<evidence type="ECO:0000313" key="7">
    <source>
        <dbReference type="EMBL" id="VDM97646.1"/>
    </source>
</evidence>
<dbReference type="InterPro" id="IPR011701">
    <property type="entry name" value="MFS"/>
</dbReference>
<keyword evidence="3 5" id="KW-1133">Transmembrane helix</keyword>
<dbReference type="PANTHER" id="PTHR11662:SF314">
    <property type="entry name" value="MAJOR FACILITATOR SUPERFAMILY (MFS) PROFILE DOMAIN-CONTAINING PROTEIN"/>
    <property type="match status" value="1"/>
</dbReference>
<evidence type="ECO:0000256" key="4">
    <source>
        <dbReference type="ARBA" id="ARBA00023136"/>
    </source>
</evidence>
<dbReference type="InterPro" id="IPR020846">
    <property type="entry name" value="MFS_dom"/>
</dbReference>
<evidence type="ECO:0000313" key="8">
    <source>
        <dbReference type="Proteomes" id="UP000271087"/>
    </source>
</evidence>
<dbReference type="OrthoDB" id="2985014at2759"/>
<sequence>MVLCAQNIGSLFMLIIGPQADRLNGKWTVAVALFVTIISNIILPLLAAKHFIFAIIARILCGIADAFLTPSISSMIVRWFPPKERSFAIGFITGGRQIGSLLILPVAGWVCLKKDTFGGWKFTFYISALIATLMLIVWLIMSADKPSKHFCVKNEEKMYILRKISEESLGKRKERKNTPWKQLLISRPFIVGILAVVCQEYPLVITTTVR</sequence>
<dbReference type="EMBL" id="UYRW01009305">
    <property type="protein sequence ID" value="VDM97646.1"/>
    <property type="molecule type" value="Genomic_DNA"/>
</dbReference>
<evidence type="ECO:0000259" key="6">
    <source>
        <dbReference type="PROSITE" id="PS50850"/>
    </source>
</evidence>
<protein>
    <submittedName>
        <fullName evidence="9">MFS domain-containing protein</fullName>
    </submittedName>
</protein>
<keyword evidence="4 5" id="KW-0472">Membrane</keyword>
<feature type="transmembrane region" description="Helical" evidence="5">
    <location>
        <begin position="59"/>
        <end position="81"/>
    </location>
</feature>
<dbReference type="AlphaFoldDB" id="A0A182EUZ4"/>
<proteinExistence type="predicted"/>
<feature type="domain" description="Major facilitator superfamily (MFS) profile" evidence="6">
    <location>
        <begin position="1"/>
        <end position="210"/>
    </location>
</feature>
<evidence type="ECO:0000256" key="2">
    <source>
        <dbReference type="ARBA" id="ARBA00022692"/>
    </source>
</evidence>
<dbReference type="STRING" id="42157.A0A182EUZ4"/>
<reference evidence="9" key="1">
    <citation type="submission" date="2016-06" db="UniProtKB">
        <authorList>
            <consortium name="WormBaseParasite"/>
        </authorList>
    </citation>
    <scope>IDENTIFICATION</scope>
</reference>
<feature type="transmembrane region" description="Helical" evidence="5">
    <location>
        <begin position="122"/>
        <end position="141"/>
    </location>
</feature>
<dbReference type="PROSITE" id="PS50850">
    <property type="entry name" value="MFS"/>
    <property type="match status" value="1"/>
</dbReference>
<dbReference type="GO" id="GO:0022857">
    <property type="term" value="F:transmembrane transporter activity"/>
    <property type="evidence" value="ECO:0007669"/>
    <property type="project" value="InterPro"/>
</dbReference>
<dbReference type="WBParaSite" id="nOo.2.0.1.t11979-RA">
    <property type="protein sequence ID" value="nOo.2.0.1.t11979-RA"/>
    <property type="gene ID" value="nOo.2.0.1.g11979"/>
</dbReference>
<keyword evidence="2 5" id="KW-0812">Transmembrane</keyword>
<comment type="subcellular location">
    <subcellularLocation>
        <location evidence="1">Membrane</location>
        <topology evidence="1">Multi-pass membrane protein</topology>
    </subcellularLocation>
</comment>
<evidence type="ECO:0000313" key="9">
    <source>
        <dbReference type="WBParaSite" id="nOo.2.0.1.t11979-RA"/>
    </source>
</evidence>
<dbReference type="InterPro" id="IPR036259">
    <property type="entry name" value="MFS_trans_sf"/>
</dbReference>
<keyword evidence="8" id="KW-1185">Reference proteome</keyword>
<dbReference type="Pfam" id="PF07690">
    <property type="entry name" value="MFS_1"/>
    <property type="match status" value="1"/>
</dbReference>